<gene>
    <name evidence="1" type="ORF">R1sor_003014</name>
</gene>
<sequence length="121" mass="13313">MKKTDVPSSSPSPAANRQKQLLFDRRYGWVHEEWTDPVEVANMGGRGMFSLVPLTAATLDGTLYLANRAADVVVQALQNREEILSQLHYRAKACGDGATHQLKVLGGRLTEGFPHKKDGHS</sequence>
<evidence type="ECO:0000313" key="1">
    <source>
        <dbReference type="EMBL" id="KAL3684992.1"/>
    </source>
</evidence>
<dbReference type="EMBL" id="JBJQOH010000006">
    <property type="protein sequence ID" value="KAL3684992.1"/>
    <property type="molecule type" value="Genomic_DNA"/>
</dbReference>
<evidence type="ECO:0000313" key="2">
    <source>
        <dbReference type="Proteomes" id="UP001633002"/>
    </source>
</evidence>
<comment type="caution">
    <text evidence="1">The sequence shown here is derived from an EMBL/GenBank/DDBJ whole genome shotgun (WGS) entry which is preliminary data.</text>
</comment>
<name>A0ABD3H0E3_9MARC</name>
<protein>
    <submittedName>
        <fullName evidence="1">Uncharacterized protein</fullName>
    </submittedName>
</protein>
<keyword evidence="2" id="KW-1185">Reference proteome</keyword>
<accession>A0ABD3H0E3</accession>
<reference evidence="1 2" key="1">
    <citation type="submission" date="2024-09" db="EMBL/GenBank/DDBJ databases">
        <title>Chromosome-scale assembly of Riccia sorocarpa.</title>
        <authorList>
            <person name="Paukszto L."/>
        </authorList>
    </citation>
    <scope>NUCLEOTIDE SEQUENCE [LARGE SCALE GENOMIC DNA]</scope>
    <source>
        <strain evidence="1">LP-2024</strain>
        <tissue evidence="1">Aerial parts of the thallus</tissue>
    </source>
</reference>
<proteinExistence type="predicted"/>
<organism evidence="1 2">
    <name type="scientific">Riccia sorocarpa</name>
    <dbReference type="NCBI Taxonomy" id="122646"/>
    <lineage>
        <taxon>Eukaryota</taxon>
        <taxon>Viridiplantae</taxon>
        <taxon>Streptophyta</taxon>
        <taxon>Embryophyta</taxon>
        <taxon>Marchantiophyta</taxon>
        <taxon>Marchantiopsida</taxon>
        <taxon>Marchantiidae</taxon>
        <taxon>Marchantiales</taxon>
        <taxon>Ricciaceae</taxon>
        <taxon>Riccia</taxon>
    </lineage>
</organism>
<dbReference type="PANTHER" id="PTHR48204:SF1">
    <property type="entry name" value="OS07G0265100 PROTEIN"/>
    <property type="match status" value="1"/>
</dbReference>
<dbReference type="PANTHER" id="PTHR48204">
    <property type="entry name" value="OS07G0265100 PROTEIN"/>
    <property type="match status" value="1"/>
</dbReference>
<dbReference type="AlphaFoldDB" id="A0ABD3H0E3"/>
<dbReference type="Proteomes" id="UP001633002">
    <property type="component" value="Unassembled WGS sequence"/>
</dbReference>